<reference evidence="2 3" key="1">
    <citation type="submission" date="2021-01" db="EMBL/GenBank/DDBJ databases">
        <title>Whole genome shotgun sequence of Microbispora corallina NBRC 16416.</title>
        <authorList>
            <person name="Komaki H."/>
            <person name="Tamura T."/>
        </authorList>
    </citation>
    <scope>NUCLEOTIDE SEQUENCE [LARGE SCALE GENOMIC DNA]</scope>
    <source>
        <strain evidence="2 3">NBRC 16416</strain>
    </source>
</reference>
<sequence>MTTAPRGEPRTPFLLAAAVWTVLVAAAVAALPLALAGRLPDPMATHWGASGASDRAMPIAAAAVRPACMWVVFALVSLGLAMRRRALNRAIVRAWTAAALAWCGVFFLGLQVVTVTANLGRARWQDASPVAWWIVPVVLAAFAAGLLARALARRGPDERPPAPAPRSDIALPPGRRTVWVSSVSAPLGLWLGIAALVAAVSLAAATLAGLSPTPWATSVVLAVVGLAGLALSTVSVKVGPEGLRVSFGPLRWPSRHVPLDRIERAWVEDRRPADVGGWGFRGLPGMATIMIRGGECLVVRYTSGGQLGISVDDAATGAALLNALVSAPRP</sequence>
<organism evidence="2 3">
    <name type="scientific">Microbispora corallina</name>
    <dbReference type="NCBI Taxonomy" id="83302"/>
    <lineage>
        <taxon>Bacteria</taxon>
        <taxon>Bacillati</taxon>
        <taxon>Actinomycetota</taxon>
        <taxon>Actinomycetes</taxon>
        <taxon>Streptosporangiales</taxon>
        <taxon>Streptosporangiaceae</taxon>
        <taxon>Microbispora</taxon>
    </lineage>
</organism>
<keyword evidence="1" id="KW-0812">Transmembrane</keyword>
<keyword evidence="1" id="KW-1133">Transmembrane helix</keyword>
<dbReference type="RefSeq" id="WP_204055127.1">
    <property type="nucleotide sequence ID" value="NZ_BAAAGP010000001.1"/>
</dbReference>
<gene>
    <name evidence="2" type="ORF">Mco01_03720</name>
</gene>
<keyword evidence="1" id="KW-0472">Membrane</keyword>
<accession>A0ABQ4FRC2</accession>
<comment type="caution">
    <text evidence="2">The sequence shown here is derived from an EMBL/GenBank/DDBJ whole genome shotgun (WGS) entry which is preliminary data.</text>
</comment>
<proteinExistence type="predicted"/>
<evidence type="ECO:0008006" key="4">
    <source>
        <dbReference type="Google" id="ProtNLM"/>
    </source>
</evidence>
<name>A0ABQ4FRC2_9ACTN</name>
<dbReference type="EMBL" id="BOOC01000001">
    <property type="protein sequence ID" value="GIH37372.1"/>
    <property type="molecule type" value="Genomic_DNA"/>
</dbReference>
<feature type="transmembrane region" description="Helical" evidence="1">
    <location>
        <begin position="92"/>
        <end position="110"/>
    </location>
</feature>
<feature type="transmembrane region" description="Helical" evidence="1">
    <location>
        <begin position="60"/>
        <end position="80"/>
    </location>
</feature>
<feature type="transmembrane region" description="Helical" evidence="1">
    <location>
        <begin position="187"/>
        <end position="209"/>
    </location>
</feature>
<evidence type="ECO:0000256" key="1">
    <source>
        <dbReference type="SAM" id="Phobius"/>
    </source>
</evidence>
<dbReference type="Proteomes" id="UP000603904">
    <property type="component" value="Unassembled WGS sequence"/>
</dbReference>
<keyword evidence="3" id="KW-1185">Reference proteome</keyword>
<evidence type="ECO:0000313" key="3">
    <source>
        <dbReference type="Proteomes" id="UP000603904"/>
    </source>
</evidence>
<feature type="transmembrane region" description="Helical" evidence="1">
    <location>
        <begin position="130"/>
        <end position="152"/>
    </location>
</feature>
<protein>
    <recommendedName>
        <fullName evidence="4">DUF1648 domain-containing protein</fullName>
    </recommendedName>
</protein>
<evidence type="ECO:0000313" key="2">
    <source>
        <dbReference type="EMBL" id="GIH37372.1"/>
    </source>
</evidence>
<feature type="transmembrane region" description="Helical" evidence="1">
    <location>
        <begin position="215"/>
        <end position="236"/>
    </location>
</feature>